<proteinExistence type="predicted"/>
<dbReference type="EMBL" id="CAJOBB010005555">
    <property type="protein sequence ID" value="CAF4132352.1"/>
    <property type="molecule type" value="Genomic_DNA"/>
</dbReference>
<evidence type="ECO:0000313" key="2">
    <source>
        <dbReference type="EMBL" id="CAF1380448.1"/>
    </source>
</evidence>
<feature type="signal peptide" evidence="1">
    <location>
        <begin position="1"/>
        <end position="21"/>
    </location>
</feature>
<comment type="caution">
    <text evidence="2">The sequence shown here is derived from an EMBL/GenBank/DDBJ whole genome shotgun (WGS) entry which is preliminary data.</text>
</comment>
<dbReference type="Proteomes" id="UP000663860">
    <property type="component" value="Unassembled WGS sequence"/>
</dbReference>
<evidence type="ECO:0000256" key="1">
    <source>
        <dbReference type="SAM" id="SignalP"/>
    </source>
</evidence>
<reference evidence="2" key="1">
    <citation type="submission" date="2021-02" db="EMBL/GenBank/DDBJ databases">
        <authorList>
            <person name="Nowell W R."/>
        </authorList>
    </citation>
    <scope>NUCLEOTIDE SEQUENCE</scope>
</reference>
<dbReference type="Proteomes" id="UP000663868">
    <property type="component" value="Unassembled WGS sequence"/>
</dbReference>
<keyword evidence="1" id="KW-0732">Signal</keyword>
<evidence type="ECO:0000313" key="3">
    <source>
        <dbReference type="EMBL" id="CAF4132352.1"/>
    </source>
</evidence>
<organism evidence="2 4">
    <name type="scientific">Adineta steineri</name>
    <dbReference type="NCBI Taxonomy" id="433720"/>
    <lineage>
        <taxon>Eukaryota</taxon>
        <taxon>Metazoa</taxon>
        <taxon>Spiralia</taxon>
        <taxon>Gnathifera</taxon>
        <taxon>Rotifera</taxon>
        <taxon>Eurotatoria</taxon>
        <taxon>Bdelloidea</taxon>
        <taxon>Adinetida</taxon>
        <taxon>Adinetidae</taxon>
        <taxon>Adineta</taxon>
    </lineage>
</organism>
<name>A0A815JSA2_9BILA</name>
<dbReference type="AlphaFoldDB" id="A0A815JSA2"/>
<evidence type="ECO:0000313" key="4">
    <source>
        <dbReference type="Proteomes" id="UP000663860"/>
    </source>
</evidence>
<accession>A0A815JSA2</accession>
<dbReference type="EMBL" id="CAJNOE010001053">
    <property type="protein sequence ID" value="CAF1380448.1"/>
    <property type="molecule type" value="Genomic_DNA"/>
</dbReference>
<protein>
    <submittedName>
        <fullName evidence="2">Uncharacterized protein</fullName>
    </submittedName>
</protein>
<feature type="chain" id="PRO_5035605887" evidence="1">
    <location>
        <begin position="22"/>
        <end position="132"/>
    </location>
</feature>
<sequence length="132" mass="15468">MSSYFLLLLFIIMNNLSYVKLRTHGVMLTNMACINIPLANLSSRNDDKSIQLKLRSTYTVNAKSVNIITDNYGSILQAHPMLLIYLNDYRNENHASPAAYIFYFKLFTFLQYPILTFHYFHLFHSEVNINFE</sequence>
<gene>
    <name evidence="2" type="ORF">IZO911_LOCUS38380</name>
    <name evidence="3" type="ORF">KXQ929_LOCUS36245</name>
</gene>